<name>A0A9P7Z1I5_9HELO</name>
<keyword evidence="3" id="KW-1133">Transmembrane helix</keyword>
<dbReference type="PROSITE" id="PS50888">
    <property type="entry name" value="BHLH"/>
    <property type="match status" value="1"/>
</dbReference>
<proteinExistence type="predicted"/>
<dbReference type="PANTHER" id="PTHR46865">
    <property type="entry name" value="OXIDOREDUCTASE-RELATED"/>
    <property type="match status" value="1"/>
</dbReference>
<dbReference type="Proteomes" id="UP000887226">
    <property type="component" value="Unassembled WGS sequence"/>
</dbReference>
<evidence type="ECO:0000256" key="1">
    <source>
        <dbReference type="SAM" id="Coils"/>
    </source>
</evidence>
<dbReference type="SUPFAM" id="SSF51905">
    <property type="entry name" value="FAD/NAD(P)-binding domain"/>
    <property type="match status" value="1"/>
</dbReference>
<organism evidence="5 6">
    <name type="scientific">Calycina marina</name>
    <dbReference type="NCBI Taxonomy" id="1763456"/>
    <lineage>
        <taxon>Eukaryota</taxon>
        <taxon>Fungi</taxon>
        <taxon>Dikarya</taxon>
        <taxon>Ascomycota</taxon>
        <taxon>Pezizomycotina</taxon>
        <taxon>Leotiomycetes</taxon>
        <taxon>Helotiales</taxon>
        <taxon>Pezizellaceae</taxon>
        <taxon>Calycina</taxon>
    </lineage>
</organism>
<dbReference type="AlphaFoldDB" id="A0A9P7Z1I5"/>
<keyword evidence="6" id="KW-1185">Reference proteome</keyword>
<evidence type="ECO:0000313" key="6">
    <source>
        <dbReference type="Proteomes" id="UP000887226"/>
    </source>
</evidence>
<evidence type="ECO:0000313" key="5">
    <source>
        <dbReference type="EMBL" id="KAG9243889.1"/>
    </source>
</evidence>
<comment type="caution">
    <text evidence="5">The sequence shown here is derived from an EMBL/GenBank/DDBJ whole genome shotgun (WGS) entry which is preliminary data.</text>
</comment>
<feature type="compositionally biased region" description="Polar residues" evidence="2">
    <location>
        <begin position="192"/>
        <end position="220"/>
    </location>
</feature>
<dbReference type="GO" id="GO:0046983">
    <property type="term" value="F:protein dimerization activity"/>
    <property type="evidence" value="ECO:0007669"/>
    <property type="project" value="InterPro"/>
</dbReference>
<dbReference type="SUPFAM" id="SSF47459">
    <property type="entry name" value="HLH, helix-loop-helix DNA-binding domain"/>
    <property type="match status" value="1"/>
</dbReference>
<dbReference type="Gene3D" id="4.10.280.10">
    <property type="entry name" value="Helix-loop-helix DNA-binding domain"/>
    <property type="match status" value="1"/>
</dbReference>
<feature type="domain" description="BHLH" evidence="4">
    <location>
        <begin position="221"/>
        <end position="282"/>
    </location>
</feature>
<evidence type="ECO:0000256" key="3">
    <source>
        <dbReference type="SAM" id="Phobius"/>
    </source>
</evidence>
<dbReference type="OrthoDB" id="655030at2759"/>
<dbReference type="EMBL" id="MU253944">
    <property type="protein sequence ID" value="KAG9243889.1"/>
    <property type="molecule type" value="Genomic_DNA"/>
</dbReference>
<feature type="region of interest" description="Disordered" evidence="2">
    <location>
        <begin position="1"/>
        <end position="50"/>
    </location>
</feature>
<keyword evidence="3" id="KW-0472">Membrane</keyword>
<dbReference type="InterPro" id="IPR036188">
    <property type="entry name" value="FAD/NAD-bd_sf"/>
</dbReference>
<keyword evidence="1" id="KW-0175">Coiled coil</keyword>
<feature type="coiled-coil region" evidence="1">
    <location>
        <begin position="272"/>
        <end position="306"/>
    </location>
</feature>
<dbReference type="InterPro" id="IPR036638">
    <property type="entry name" value="HLH_DNA-bd_sf"/>
</dbReference>
<evidence type="ECO:0000259" key="4">
    <source>
        <dbReference type="PROSITE" id="PS50888"/>
    </source>
</evidence>
<keyword evidence="3" id="KW-0812">Transmembrane</keyword>
<dbReference type="Gene3D" id="3.50.50.60">
    <property type="entry name" value="FAD/NAD(P)-binding domain"/>
    <property type="match status" value="1"/>
</dbReference>
<dbReference type="SMART" id="SM00353">
    <property type="entry name" value="HLH"/>
    <property type="match status" value="1"/>
</dbReference>
<gene>
    <name evidence="5" type="ORF">BJ878DRAFT_480683</name>
</gene>
<dbReference type="Pfam" id="PF00010">
    <property type="entry name" value="HLH"/>
    <property type="match status" value="1"/>
</dbReference>
<sequence length="443" mass="49015">MNSEILETERWKENKDDPHPRAPVHRRFPISPHSSSDLNIGRVSETPSGGTRCVAYPKQQPTMPPEMTTFSEQYTYNPHATNMSTFHVSQWGTLRQNWASFDDVREMPASNKHFIGDVAAYLDDKPSMNLEDCGDSSNSLYATSLVYSPVAEHSHTSDFQTFFQSNIDGHTSSSYITKEVANIDMSSGRATLVSQDSANSPTLERQDQSNAGGSSPVQQIKTKESHKMIEKKYRTRLNGYFGTLFVVVTKKPPLEEVEGKLLDRRVSKGKVLLLAIEHIRALELQCESLEKERNSLLEDNKHLRGNWAQPVSLLEALVKGPVTVAGDAGYALSPFTGMGTSIAFVGAYVLAGEISRQSKDIPAALKSYEVTLRPYAEGIQKPLPGIPWIANPQSAVCVKIFETFAWGAGIFSVTGIGTLLSWAASYLPAGKRFKLPEHETFKQ</sequence>
<feature type="compositionally biased region" description="Basic and acidic residues" evidence="2">
    <location>
        <begin position="7"/>
        <end position="20"/>
    </location>
</feature>
<feature type="transmembrane region" description="Helical" evidence="3">
    <location>
        <begin position="404"/>
        <end position="427"/>
    </location>
</feature>
<feature type="region of interest" description="Disordered" evidence="2">
    <location>
        <begin position="192"/>
        <end position="225"/>
    </location>
</feature>
<dbReference type="PANTHER" id="PTHR46865:SF2">
    <property type="entry name" value="MONOOXYGENASE"/>
    <property type="match status" value="1"/>
</dbReference>
<protein>
    <recommendedName>
        <fullName evidence="4">BHLH domain-containing protein</fullName>
    </recommendedName>
</protein>
<dbReference type="InterPro" id="IPR011598">
    <property type="entry name" value="bHLH_dom"/>
</dbReference>
<evidence type="ECO:0000256" key="2">
    <source>
        <dbReference type="SAM" id="MobiDB-lite"/>
    </source>
</evidence>
<accession>A0A9P7Z1I5</accession>
<reference evidence="5" key="1">
    <citation type="journal article" date="2021" name="IMA Fungus">
        <title>Genomic characterization of three marine fungi, including Emericellopsis atlantica sp. nov. with signatures of a generalist lifestyle and marine biomass degradation.</title>
        <authorList>
            <person name="Hagestad O.C."/>
            <person name="Hou L."/>
            <person name="Andersen J.H."/>
            <person name="Hansen E.H."/>
            <person name="Altermark B."/>
            <person name="Li C."/>
            <person name="Kuhnert E."/>
            <person name="Cox R.J."/>
            <person name="Crous P.W."/>
            <person name="Spatafora J.W."/>
            <person name="Lail K."/>
            <person name="Amirebrahimi M."/>
            <person name="Lipzen A."/>
            <person name="Pangilinan J."/>
            <person name="Andreopoulos W."/>
            <person name="Hayes R.D."/>
            <person name="Ng V."/>
            <person name="Grigoriev I.V."/>
            <person name="Jackson S.A."/>
            <person name="Sutton T.D.S."/>
            <person name="Dobson A.D.W."/>
            <person name="Rama T."/>
        </authorList>
    </citation>
    <scope>NUCLEOTIDE SEQUENCE</scope>
    <source>
        <strain evidence="5">TRa3180A</strain>
    </source>
</reference>
<dbReference type="InterPro" id="IPR051704">
    <property type="entry name" value="FAD_aromatic-hydroxylase"/>
</dbReference>